<accession>A0A835YNR5</accession>
<evidence type="ECO:0000256" key="1">
    <source>
        <dbReference type="SAM" id="Coils"/>
    </source>
</evidence>
<dbReference type="GO" id="GO:0005634">
    <property type="term" value="C:nucleus"/>
    <property type="evidence" value="ECO:0007669"/>
    <property type="project" value="TreeGrafter"/>
</dbReference>
<dbReference type="SUPFAM" id="SSF143503">
    <property type="entry name" value="PUG domain-like"/>
    <property type="match status" value="1"/>
</dbReference>
<dbReference type="Proteomes" id="UP000664859">
    <property type="component" value="Unassembled WGS sequence"/>
</dbReference>
<feature type="coiled-coil region" evidence="1">
    <location>
        <begin position="141"/>
        <end position="175"/>
    </location>
</feature>
<dbReference type="GO" id="GO:0006886">
    <property type="term" value="P:intracellular protein transport"/>
    <property type="evidence" value="ECO:0007669"/>
    <property type="project" value="TreeGrafter"/>
</dbReference>
<dbReference type="InterPro" id="IPR001012">
    <property type="entry name" value="UBX_dom"/>
</dbReference>
<proteinExistence type="predicted"/>
<dbReference type="CDD" id="cd09212">
    <property type="entry name" value="PUB"/>
    <property type="match status" value="1"/>
</dbReference>
<feature type="compositionally biased region" description="Acidic residues" evidence="2">
    <location>
        <begin position="219"/>
        <end position="229"/>
    </location>
</feature>
<keyword evidence="1" id="KW-0175">Coiled coil</keyword>
<dbReference type="EMBL" id="JAFCMP010000531">
    <property type="protein sequence ID" value="KAG5176915.1"/>
    <property type="molecule type" value="Genomic_DNA"/>
</dbReference>
<dbReference type="AlphaFoldDB" id="A0A835YNR5"/>
<dbReference type="GO" id="GO:0012506">
    <property type="term" value="C:vesicle membrane"/>
    <property type="evidence" value="ECO:0007669"/>
    <property type="project" value="TreeGrafter"/>
</dbReference>
<dbReference type="PANTHER" id="PTHR46467">
    <property type="entry name" value="TETHER CONTAINING UBX DOMAIN FOR GLUT4"/>
    <property type="match status" value="1"/>
</dbReference>
<dbReference type="InterPro" id="IPR036339">
    <property type="entry name" value="PUB-like_dom_sf"/>
</dbReference>
<comment type="caution">
    <text evidence="4">The sequence shown here is derived from an EMBL/GenBank/DDBJ whole genome shotgun (WGS) entry which is preliminary data.</text>
</comment>
<feature type="region of interest" description="Disordered" evidence="2">
    <location>
        <begin position="186"/>
        <end position="230"/>
    </location>
</feature>
<sequence>RPDTASAIKTLQLLQRVVEGALQQQNQESAAKSIRLMNSAFWESVGSVPGGIGLMMALGFELEDRGDGRGPAFVLRGDADRSLLELAQALLQEELAALGKGSVSSSSSSSSSGNASSSSIGAIAGASAQSDFNPYASAFSRKAKTRVQDKVEQKLEQLLEQRRAHLLRFDKMEDRNITVLQPLTGKPATGAAATSADANASLSSSEADAASSGDHSSEYDDDNEDDEELSAATASAVLQAIRSSRARQQTQPFASAAARRLHALRAARLRAYALVNVRFPDGVQLQARYNAQEDTVGHVVDVVRHSLRREVRHLPFRLSALGPTRALLPDQLLQEAGMVAAANVVHLKWEAGEEAKSSAAMAETMSVLRAELVQGARCLAAARREQYDVPPPITLS</sequence>
<dbReference type="GO" id="GO:0005737">
    <property type="term" value="C:cytoplasm"/>
    <property type="evidence" value="ECO:0007669"/>
    <property type="project" value="TreeGrafter"/>
</dbReference>
<feature type="domain" description="UBX" evidence="3">
    <location>
        <begin position="275"/>
        <end position="346"/>
    </location>
</feature>
<evidence type="ECO:0000256" key="2">
    <source>
        <dbReference type="SAM" id="MobiDB-lite"/>
    </source>
</evidence>
<gene>
    <name evidence="4" type="ORF">JKP88DRAFT_333927</name>
</gene>
<feature type="compositionally biased region" description="Low complexity" evidence="2">
    <location>
        <begin position="191"/>
        <end position="214"/>
    </location>
</feature>
<feature type="non-terminal residue" evidence="4">
    <location>
        <position position="1"/>
    </location>
</feature>
<dbReference type="InterPro" id="IPR029071">
    <property type="entry name" value="Ubiquitin-like_domsf"/>
</dbReference>
<dbReference type="Pfam" id="PF00789">
    <property type="entry name" value="UBX"/>
    <property type="match status" value="1"/>
</dbReference>
<dbReference type="PROSITE" id="PS50033">
    <property type="entry name" value="UBX"/>
    <property type="match status" value="1"/>
</dbReference>
<reference evidence="4" key="1">
    <citation type="submission" date="2021-02" db="EMBL/GenBank/DDBJ databases">
        <title>First Annotated Genome of the Yellow-green Alga Tribonema minus.</title>
        <authorList>
            <person name="Mahan K.M."/>
        </authorList>
    </citation>
    <scope>NUCLEOTIDE SEQUENCE</scope>
    <source>
        <strain evidence="4">UTEX B ZZ1240</strain>
    </source>
</reference>
<dbReference type="SUPFAM" id="SSF54236">
    <property type="entry name" value="Ubiquitin-like"/>
    <property type="match status" value="1"/>
</dbReference>
<organism evidence="4 5">
    <name type="scientific">Tribonema minus</name>
    <dbReference type="NCBI Taxonomy" id="303371"/>
    <lineage>
        <taxon>Eukaryota</taxon>
        <taxon>Sar</taxon>
        <taxon>Stramenopiles</taxon>
        <taxon>Ochrophyta</taxon>
        <taxon>PX clade</taxon>
        <taxon>Xanthophyceae</taxon>
        <taxon>Tribonematales</taxon>
        <taxon>Tribonemataceae</taxon>
        <taxon>Tribonema</taxon>
    </lineage>
</organism>
<dbReference type="PANTHER" id="PTHR46467:SF1">
    <property type="entry name" value="TETHER CONTAINING UBX DOMAIN FOR GLUT4"/>
    <property type="match status" value="1"/>
</dbReference>
<evidence type="ECO:0000313" key="5">
    <source>
        <dbReference type="Proteomes" id="UP000664859"/>
    </source>
</evidence>
<evidence type="ECO:0000313" key="4">
    <source>
        <dbReference type="EMBL" id="KAG5176915.1"/>
    </source>
</evidence>
<dbReference type="Gene3D" id="1.20.58.2190">
    <property type="match status" value="1"/>
</dbReference>
<dbReference type="Gene3D" id="3.10.20.90">
    <property type="entry name" value="Phosphatidylinositol 3-kinase Catalytic Subunit, Chain A, domain 1"/>
    <property type="match status" value="1"/>
</dbReference>
<name>A0A835YNR5_9STRA</name>
<evidence type="ECO:0000259" key="3">
    <source>
        <dbReference type="PROSITE" id="PS50033"/>
    </source>
</evidence>
<keyword evidence="5" id="KW-1185">Reference proteome</keyword>
<dbReference type="OrthoDB" id="336240at2759"/>
<protein>
    <recommendedName>
        <fullName evidence="3">UBX domain-containing protein</fullName>
    </recommendedName>
</protein>